<feature type="domain" description="Nitroreductase" evidence="3">
    <location>
        <begin position="226"/>
        <end position="312"/>
    </location>
</feature>
<sequence>MDYIGLQNLFNHMNTVKIILNSLRIIKNFPKMLKHDIFWTYFQLRRSRLIKTKESELAVLLVDSHVLEKGLTMPNRRLGFGQQRVRNLVKYINEYISNYDASPIQVQAALNDLAEYLAVHKKASFALPEDIVKGIENLMRYRLDEQENFSIPCTAESYFVEDVDFEKFSFSRRSLRYYSNDKVDIDRVIDAIRIAQNAPSACNRQATRVKIIQSKESKEYVLNIQNGTRGFGHLADKILLVSTDMSNWAPVDRNLAFLDAGIFTMNLLYALHHKHIVACPLNAKMDSKLFKEIHKRLNIPMSEIPVCFITIGNAPREFLIAKSQRINIKDIYSII</sequence>
<dbReference type="PANTHER" id="PTHR43673">
    <property type="entry name" value="NAD(P)H NITROREDUCTASE YDGI-RELATED"/>
    <property type="match status" value="1"/>
</dbReference>
<dbReference type="SUPFAM" id="SSF55469">
    <property type="entry name" value="FMN-dependent nitroreductase-like"/>
    <property type="match status" value="1"/>
</dbReference>
<proteinExistence type="inferred from homology"/>
<accession>A0A3E4XHK6</accession>
<dbReference type="Pfam" id="PF00881">
    <property type="entry name" value="Nitroreductase"/>
    <property type="match status" value="2"/>
</dbReference>
<dbReference type="PANTHER" id="PTHR43673:SF10">
    <property type="entry name" value="NADH DEHYDROGENASE_NAD(P)H NITROREDUCTASE XCC3605-RELATED"/>
    <property type="match status" value="1"/>
</dbReference>
<feature type="domain" description="Nitroreductase" evidence="3">
    <location>
        <begin position="171"/>
        <end position="223"/>
    </location>
</feature>
<keyword evidence="2" id="KW-0560">Oxidoreductase</keyword>
<evidence type="ECO:0000256" key="2">
    <source>
        <dbReference type="ARBA" id="ARBA00023002"/>
    </source>
</evidence>
<dbReference type="Proteomes" id="UP000261295">
    <property type="component" value="Unassembled WGS sequence"/>
</dbReference>
<name>A0A3E4XHK6_BACUN</name>
<gene>
    <name evidence="4" type="ORF">DXC07_13700</name>
</gene>
<dbReference type="EMBL" id="QSTL01000013">
    <property type="protein sequence ID" value="RGM53975.1"/>
    <property type="molecule type" value="Genomic_DNA"/>
</dbReference>
<dbReference type="InterPro" id="IPR000415">
    <property type="entry name" value="Nitroreductase-like"/>
</dbReference>
<evidence type="ECO:0000313" key="4">
    <source>
        <dbReference type="EMBL" id="RGM53975.1"/>
    </source>
</evidence>
<reference evidence="4 5" key="1">
    <citation type="submission" date="2018-08" db="EMBL/GenBank/DDBJ databases">
        <title>A genome reference for cultivated species of the human gut microbiota.</title>
        <authorList>
            <person name="Zou Y."/>
            <person name="Xue W."/>
            <person name="Luo G."/>
        </authorList>
    </citation>
    <scope>NUCLEOTIDE SEQUENCE [LARGE SCALE GENOMIC DNA]</scope>
    <source>
        <strain evidence="4 5">OM07-9</strain>
    </source>
</reference>
<protein>
    <recommendedName>
        <fullName evidence="3">Nitroreductase domain-containing protein</fullName>
    </recommendedName>
</protein>
<comment type="similarity">
    <text evidence="1">Belongs to the nitroreductase family.</text>
</comment>
<evidence type="ECO:0000313" key="5">
    <source>
        <dbReference type="Proteomes" id="UP000261295"/>
    </source>
</evidence>
<comment type="caution">
    <text evidence="4">The sequence shown here is derived from an EMBL/GenBank/DDBJ whole genome shotgun (WGS) entry which is preliminary data.</text>
</comment>
<evidence type="ECO:0000256" key="1">
    <source>
        <dbReference type="ARBA" id="ARBA00007118"/>
    </source>
</evidence>
<organism evidence="4 5">
    <name type="scientific">Bacteroides uniformis</name>
    <dbReference type="NCBI Taxonomy" id="820"/>
    <lineage>
        <taxon>Bacteria</taxon>
        <taxon>Pseudomonadati</taxon>
        <taxon>Bacteroidota</taxon>
        <taxon>Bacteroidia</taxon>
        <taxon>Bacteroidales</taxon>
        <taxon>Bacteroidaceae</taxon>
        <taxon>Bacteroides</taxon>
    </lineage>
</organism>
<dbReference type="InterPro" id="IPR029479">
    <property type="entry name" value="Nitroreductase"/>
</dbReference>
<dbReference type="GO" id="GO:0016491">
    <property type="term" value="F:oxidoreductase activity"/>
    <property type="evidence" value="ECO:0007669"/>
    <property type="project" value="UniProtKB-KW"/>
</dbReference>
<dbReference type="AlphaFoldDB" id="A0A3E4XHK6"/>
<evidence type="ECO:0000259" key="3">
    <source>
        <dbReference type="Pfam" id="PF00881"/>
    </source>
</evidence>
<dbReference type="Gene3D" id="3.40.109.10">
    <property type="entry name" value="NADH Oxidase"/>
    <property type="match status" value="1"/>
</dbReference>